<dbReference type="GO" id="GO:0003700">
    <property type="term" value="F:DNA-binding transcription factor activity"/>
    <property type="evidence" value="ECO:0007669"/>
    <property type="project" value="TreeGrafter"/>
</dbReference>
<organism evidence="5 6">
    <name type="scientific">Actibacterium pelagium</name>
    <dbReference type="NCBI Taxonomy" id="2029103"/>
    <lineage>
        <taxon>Bacteria</taxon>
        <taxon>Pseudomonadati</taxon>
        <taxon>Pseudomonadota</taxon>
        <taxon>Alphaproteobacteria</taxon>
        <taxon>Rhodobacterales</taxon>
        <taxon>Roseobacteraceae</taxon>
        <taxon>Actibacterium</taxon>
    </lineage>
</organism>
<evidence type="ECO:0000256" key="3">
    <source>
        <dbReference type="ARBA" id="ARBA00023163"/>
    </source>
</evidence>
<dbReference type="Pfam" id="PF00532">
    <property type="entry name" value="Peripla_BP_1"/>
    <property type="match status" value="1"/>
</dbReference>
<evidence type="ECO:0000256" key="1">
    <source>
        <dbReference type="ARBA" id="ARBA00023015"/>
    </source>
</evidence>
<protein>
    <submittedName>
        <fullName evidence="5">LacI family transcriptional regulator</fullName>
    </submittedName>
</protein>
<dbReference type="InterPro" id="IPR000843">
    <property type="entry name" value="HTH_LacI"/>
</dbReference>
<dbReference type="InterPro" id="IPR010982">
    <property type="entry name" value="Lambda_DNA-bd_dom_sf"/>
</dbReference>
<dbReference type="InterPro" id="IPR001761">
    <property type="entry name" value="Peripla_BP/Lac1_sug-bd_dom"/>
</dbReference>
<feature type="domain" description="HTH lacI-type" evidence="4">
    <location>
        <begin position="7"/>
        <end position="61"/>
    </location>
</feature>
<reference evidence="5" key="1">
    <citation type="journal article" date="2014" name="Int. J. Syst. Evol. Microbiol.">
        <title>Complete genome sequence of Corynebacterium casei LMG S-19264T (=DSM 44701T), isolated from a smear-ripened cheese.</title>
        <authorList>
            <consortium name="US DOE Joint Genome Institute (JGI-PGF)"/>
            <person name="Walter F."/>
            <person name="Albersmeier A."/>
            <person name="Kalinowski J."/>
            <person name="Ruckert C."/>
        </authorList>
    </citation>
    <scope>NUCLEOTIDE SEQUENCE</scope>
    <source>
        <strain evidence="5">CGMCC 1.16012</strain>
    </source>
</reference>
<dbReference type="SUPFAM" id="SSF47413">
    <property type="entry name" value="lambda repressor-like DNA-binding domains"/>
    <property type="match status" value="1"/>
</dbReference>
<dbReference type="Gene3D" id="3.40.50.2300">
    <property type="match status" value="2"/>
</dbReference>
<dbReference type="CDD" id="cd01392">
    <property type="entry name" value="HTH_LacI"/>
    <property type="match status" value="1"/>
</dbReference>
<dbReference type="PROSITE" id="PS00356">
    <property type="entry name" value="HTH_LACI_1"/>
    <property type="match status" value="1"/>
</dbReference>
<keyword evidence="2" id="KW-0238">DNA-binding</keyword>
<reference evidence="5" key="2">
    <citation type="submission" date="2020-09" db="EMBL/GenBank/DDBJ databases">
        <authorList>
            <person name="Sun Q."/>
            <person name="Zhou Y."/>
        </authorList>
    </citation>
    <scope>NUCLEOTIDE SEQUENCE</scope>
    <source>
        <strain evidence="5">CGMCC 1.16012</strain>
    </source>
</reference>
<name>A0A917ANJ8_9RHOB</name>
<sequence>MDEKNRVTLADVAAAAGVSKMTASRALRGAGDVSARSIEKVRQTAKDIGYVGNHLASSLSGKRSDLIGVLVPSLANIVFAEVLSGIAEGIEGSGLQPVFGVTDYDLEKEYNIIRSMLSWNPAGLIVTGLDQSDDSTRLLKNADIPVVQIMDVDGTPVDACVGLSHYSAGEAMAETLIAMGRSRIGYIGCDLNKDTRAQKRLEGFKRSLAKNGLSLVVEKTSENPSAAKTGRDLTALALAEEPDLDGIYYSNDDLAAGGAFHCIACGISVPERVALAGFNGLDLIDSLPVKIITSRTPRREIGKTAVEFITGANRTNEKPESRTIAFTPSISVET</sequence>
<dbReference type="InterPro" id="IPR028082">
    <property type="entry name" value="Peripla_BP_I"/>
</dbReference>
<dbReference type="Gene3D" id="1.10.260.40">
    <property type="entry name" value="lambda repressor-like DNA-binding domains"/>
    <property type="match status" value="1"/>
</dbReference>
<comment type="caution">
    <text evidence="5">The sequence shown here is derived from an EMBL/GenBank/DDBJ whole genome shotgun (WGS) entry which is preliminary data.</text>
</comment>
<evidence type="ECO:0000259" key="4">
    <source>
        <dbReference type="PROSITE" id="PS50932"/>
    </source>
</evidence>
<dbReference type="PANTHER" id="PTHR30146:SF2">
    <property type="entry name" value="HTH-TYPE TRANSCRIPTIONAL REGULATOR GNTR"/>
    <property type="match status" value="1"/>
</dbReference>
<dbReference type="CDD" id="cd01575">
    <property type="entry name" value="PBP1_GntR"/>
    <property type="match status" value="1"/>
</dbReference>
<dbReference type="RefSeq" id="WP_229666226.1">
    <property type="nucleotide sequence ID" value="NZ_BMKN01000003.1"/>
</dbReference>
<dbReference type="SUPFAM" id="SSF53822">
    <property type="entry name" value="Periplasmic binding protein-like I"/>
    <property type="match status" value="1"/>
</dbReference>
<evidence type="ECO:0000256" key="2">
    <source>
        <dbReference type="ARBA" id="ARBA00023125"/>
    </source>
</evidence>
<dbReference type="GO" id="GO:0000976">
    <property type="term" value="F:transcription cis-regulatory region binding"/>
    <property type="evidence" value="ECO:0007669"/>
    <property type="project" value="TreeGrafter"/>
</dbReference>
<keyword evidence="3" id="KW-0804">Transcription</keyword>
<dbReference type="PROSITE" id="PS50932">
    <property type="entry name" value="HTH_LACI_2"/>
    <property type="match status" value="1"/>
</dbReference>
<evidence type="ECO:0000313" key="5">
    <source>
        <dbReference type="EMBL" id="GGE61588.1"/>
    </source>
</evidence>
<accession>A0A917ANJ8</accession>
<dbReference type="Pfam" id="PF00356">
    <property type="entry name" value="LacI"/>
    <property type="match status" value="1"/>
</dbReference>
<dbReference type="SMART" id="SM00354">
    <property type="entry name" value="HTH_LACI"/>
    <property type="match status" value="1"/>
</dbReference>
<keyword evidence="1" id="KW-0805">Transcription regulation</keyword>
<dbReference type="PANTHER" id="PTHR30146">
    <property type="entry name" value="LACI-RELATED TRANSCRIPTIONAL REPRESSOR"/>
    <property type="match status" value="1"/>
</dbReference>
<evidence type="ECO:0000313" key="6">
    <source>
        <dbReference type="Proteomes" id="UP000606730"/>
    </source>
</evidence>
<proteinExistence type="predicted"/>
<keyword evidence="6" id="KW-1185">Reference proteome</keyword>
<dbReference type="EMBL" id="BMKN01000003">
    <property type="protein sequence ID" value="GGE61588.1"/>
    <property type="molecule type" value="Genomic_DNA"/>
</dbReference>
<dbReference type="Proteomes" id="UP000606730">
    <property type="component" value="Unassembled WGS sequence"/>
</dbReference>
<dbReference type="AlphaFoldDB" id="A0A917ANJ8"/>
<gene>
    <name evidence="5" type="ORF">GCM10011517_31430</name>
</gene>